<dbReference type="EMBL" id="CAAALY010260250">
    <property type="protein sequence ID" value="VEL39150.1"/>
    <property type="molecule type" value="Genomic_DNA"/>
</dbReference>
<name>A0A3S5C6T0_9PLAT</name>
<organism evidence="2 3">
    <name type="scientific">Protopolystoma xenopodis</name>
    <dbReference type="NCBI Taxonomy" id="117903"/>
    <lineage>
        <taxon>Eukaryota</taxon>
        <taxon>Metazoa</taxon>
        <taxon>Spiralia</taxon>
        <taxon>Lophotrochozoa</taxon>
        <taxon>Platyhelminthes</taxon>
        <taxon>Monogenea</taxon>
        <taxon>Polyopisthocotylea</taxon>
        <taxon>Polystomatidea</taxon>
        <taxon>Polystomatidae</taxon>
        <taxon>Protopolystoma</taxon>
    </lineage>
</organism>
<proteinExistence type="predicted"/>
<gene>
    <name evidence="2" type="ORF">PXEA_LOCUS32590</name>
</gene>
<dbReference type="OrthoDB" id="19944at2759"/>
<dbReference type="Proteomes" id="UP000784294">
    <property type="component" value="Unassembled WGS sequence"/>
</dbReference>
<reference evidence="2" key="1">
    <citation type="submission" date="2018-11" db="EMBL/GenBank/DDBJ databases">
        <authorList>
            <consortium name="Pathogen Informatics"/>
        </authorList>
    </citation>
    <scope>NUCLEOTIDE SEQUENCE</scope>
</reference>
<evidence type="ECO:0000313" key="3">
    <source>
        <dbReference type="Proteomes" id="UP000784294"/>
    </source>
</evidence>
<dbReference type="AlphaFoldDB" id="A0A3S5C6T0"/>
<feature type="compositionally biased region" description="Polar residues" evidence="1">
    <location>
        <begin position="69"/>
        <end position="85"/>
    </location>
</feature>
<sequence length="297" mass="31498">MTQYTMNDPLEEAMQRASGCGSVNAAMLPPMGVEREITDRPKDTASVAVVRCLAFGPPVFKTSPPSPALNPSLTSPGLSTNPVSQSSSMDPLGSFFVGTSGGIVMAYSLFIASRSIELAASGSGTASAAKQLPSSPSAPDSLLITSPHLAVKPAKELILHHRAPVISLRLIDTRTYDPLPINGVCIYPDSFILRSKIYYFSSSYISSDSIIHMCSGILMTHHPSVCSAGHGNHASSVPPHLLVLSEEQVRLFSLPGLNLRQKARITAKDGYRIKTGALVGFLRVSLDATATENSSFV</sequence>
<protein>
    <submittedName>
        <fullName evidence="2">Uncharacterized protein</fullName>
    </submittedName>
</protein>
<evidence type="ECO:0000256" key="1">
    <source>
        <dbReference type="SAM" id="MobiDB-lite"/>
    </source>
</evidence>
<keyword evidence="3" id="KW-1185">Reference proteome</keyword>
<accession>A0A3S5C6T0</accession>
<evidence type="ECO:0000313" key="2">
    <source>
        <dbReference type="EMBL" id="VEL39150.1"/>
    </source>
</evidence>
<comment type="caution">
    <text evidence="2">The sequence shown here is derived from an EMBL/GenBank/DDBJ whole genome shotgun (WGS) entry which is preliminary data.</text>
</comment>
<feature type="region of interest" description="Disordered" evidence="1">
    <location>
        <begin position="64"/>
        <end position="85"/>
    </location>
</feature>